<accession>A0AAV9JHR3</accession>
<dbReference type="Proteomes" id="UP001324427">
    <property type="component" value="Unassembled WGS sequence"/>
</dbReference>
<gene>
    <name evidence="1" type="ORF">LTR36_004320</name>
</gene>
<keyword evidence="2" id="KW-1185">Reference proteome</keyword>
<reference evidence="1 2" key="1">
    <citation type="submission" date="2021-11" db="EMBL/GenBank/DDBJ databases">
        <title>Black yeast isolated from Biological Soil Crust.</title>
        <authorList>
            <person name="Kurbessoian T."/>
        </authorList>
    </citation>
    <scope>NUCLEOTIDE SEQUENCE [LARGE SCALE GENOMIC DNA]</scope>
    <source>
        <strain evidence="1 2">CCFEE 5522</strain>
    </source>
</reference>
<evidence type="ECO:0000313" key="1">
    <source>
        <dbReference type="EMBL" id="KAK4544429.1"/>
    </source>
</evidence>
<organism evidence="1 2">
    <name type="scientific">Oleoguttula mirabilis</name>
    <dbReference type="NCBI Taxonomy" id="1507867"/>
    <lineage>
        <taxon>Eukaryota</taxon>
        <taxon>Fungi</taxon>
        <taxon>Dikarya</taxon>
        <taxon>Ascomycota</taxon>
        <taxon>Pezizomycotina</taxon>
        <taxon>Dothideomycetes</taxon>
        <taxon>Dothideomycetidae</taxon>
        <taxon>Mycosphaerellales</taxon>
        <taxon>Teratosphaeriaceae</taxon>
        <taxon>Oleoguttula</taxon>
    </lineage>
</organism>
<proteinExistence type="predicted"/>
<protein>
    <submittedName>
        <fullName evidence="1">Uncharacterized protein</fullName>
    </submittedName>
</protein>
<dbReference type="EMBL" id="JAVFHQ010000025">
    <property type="protein sequence ID" value="KAK4544429.1"/>
    <property type="molecule type" value="Genomic_DNA"/>
</dbReference>
<evidence type="ECO:0000313" key="2">
    <source>
        <dbReference type="Proteomes" id="UP001324427"/>
    </source>
</evidence>
<sequence>MQPYWPHLKELLEPLTYLVKDGDPDGAELHFTISTNSVQSKKSKELITLVDHHQPMGDTDIEHRLGNLLQMDIVDTEDHQGNVWKMLLGAIDQTFDEEDSDGEGD</sequence>
<dbReference type="AlphaFoldDB" id="A0AAV9JHR3"/>
<comment type="caution">
    <text evidence="1">The sequence shown here is derived from an EMBL/GenBank/DDBJ whole genome shotgun (WGS) entry which is preliminary data.</text>
</comment>
<name>A0AAV9JHR3_9PEZI</name>